<keyword evidence="2" id="KW-1185">Reference proteome</keyword>
<reference evidence="1 2" key="1">
    <citation type="submission" date="2014-03" db="EMBL/GenBank/DDBJ databases">
        <title>The draft genome sequence of Thalassospira mesophila JCM 18969.</title>
        <authorList>
            <person name="Lai Q."/>
            <person name="Shao Z."/>
        </authorList>
    </citation>
    <scope>NUCLEOTIDE SEQUENCE [LARGE SCALE GENOMIC DNA]</scope>
    <source>
        <strain evidence="1 2">JCM 18969</strain>
    </source>
</reference>
<dbReference type="PANTHER" id="PTHR40266:SF2">
    <property type="entry name" value="TOXIN HIGB-1"/>
    <property type="match status" value="1"/>
</dbReference>
<dbReference type="Pfam" id="PF05015">
    <property type="entry name" value="HigB-like_toxin"/>
    <property type="match status" value="1"/>
</dbReference>
<evidence type="ECO:0000313" key="1">
    <source>
        <dbReference type="EMBL" id="OSQ38736.1"/>
    </source>
</evidence>
<dbReference type="SUPFAM" id="SSF143011">
    <property type="entry name" value="RelE-like"/>
    <property type="match status" value="1"/>
</dbReference>
<dbReference type="PANTHER" id="PTHR40266">
    <property type="entry name" value="TOXIN HIGB-1"/>
    <property type="match status" value="1"/>
</dbReference>
<dbReference type="AlphaFoldDB" id="A0A1Y2L0J3"/>
<dbReference type="EMBL" id="JFKA01000003">
    <property type="protein sequence ID" value="OSQ38736.1"/>
    <property type="molecule type" value="Genomic_DNA"/>
</dbReference>
<dbReference type="Proteomes" id="UP000193391">
    <property type="component" value="Unassembled WGS sequence"/>
</dbReference>
<accession>A0A1Y2L0J3</accession>
<name>A0A1Y2L0J3_9PROT</name>
<gene>
    <name evidence="1" type="ORF">TMES_07960</name>
</gene>
<dbReference type="STRING" id="1293891.TMES_07960"/>
<dbReference type="InterPro" id="IPR007711">
    <property type="entry name" value="HigB-1"/>
</dbReference>
<dbReference type="RefSeq" id="WP_085581301.1">
    <property type="nucleotide sequence ID" value="NZ_JFKA01000003.1"/>
</dbReference>
<evidence type="ECO:0000313" key="2">
    <source>
        <dbReference type="Proteomes" id="UP000193391"/>
    </source>
</evidence>
<evidence type="ECO:0008006" key="3">
    <source>
        <dbReference type="Google" id="ProtNLM"/>
    </source>
</evidence>
<sequence>MIKSFAHKGLEQFFTTGSTAGVQAKHALKLRMQLAALHTASTIDDMRAPGWRLHQLKGQRKDTWSITVSGNWRITFQYQNGDVFIVNYEDYH</sequence>
<dbReference type="InterPro" id="IPR035093">
    <property type="entry name" value="RelE/ParE_toxin_dom_sf"/>
</dbReference>
<organism evidence="1 2">
    <name type="scientific">Thalassospira mesophila</name>
    <dbReference type="NCBI Taxonomy" id="1293891"/>
    <lineage>
        <taxon>Bacteria</taxon>
        <taxon>Pseudomonadati</taxon>
        <taxon>Pseudomonadota</taxon>
        <taxon>Alphaproteobacteria</taxon>
        <taxon>Rhodospirillales</taxon>
        <taxon>Thalassospiraceae</taxon>
        <taxon>Thalassospira</taxon>
    </lineage>
</organism>
<proteinExistence type="predicted"/>
<dbReference type="OrthoDB" id="9801102at2"/>
<protein>
    <recommendedName>
        <fullName evidence="3">Killer protein</fullName>
    </recommendedName>
</protein>
<comment type="caution">
    <text evidence="1">The sequence shown here is derived from an EMBL/GenBank/DDBJ whole genome shotgun (WGS) entry which is preliminary data.</text>
</comment>
<dbReference type="Gene3D" id="3.30.2310.20">
    <property type="entry name" value="RelE-like"/>
    <property type="match status" value="1"/>
</dbReference>